<dbReference type="EMBL" id="RAPO01000003">
    <property type="protein sequence ID" value="RKD93910.1"/>
    <property type="molecule type" value="Genomic_DNA"/>
</dbReference>
<evidence type="ECO:0000256" key="2">
    <source>
        <dbReference type="SAM" id="Phobius"/>
    </source>
</evidence>
<accession>A0A419WEK3</accession>
<dbReference type="Proteomes" id="UP000283805">
    <property type="component" value="Unassembled WGS sequence"/>
</dbReference>
<organism evidence="3 4">
    <name type="scientific">Halopiger aswanensis</name>
    <dbReference type="NCBI Taxonomy" id="148449"/>
    <lineage>
        <taxon>Archaea</taxon>
        <taxon>Methanobacteriati</taxon>
        <taxon>Methanobacteriota</taxon>
        <taxon>Stenosarchaea group</taxon>
        <taxon>Halobacteria</taxon>
        <taxon>Halobacteriales</taxon>
        <taxon>Natrialbaceae</taxon>
        <taxon>Halopiger</taxon>
    </lineage>
</organism>
<feature type="transmembrane region" description="Helical" evidence="2">
    <location>
        <begin position="33"/>
        <end position="50"/>
    </location>
</feature>
<comment type="caution">
    <text evidence="3">The sequence shown here is derived from an EMBL/GenBank/DDBJ whole genome shotgun (WGS) entry which is preliminary data.</text>
</comment>
<sequence length="130" mass="14326">MNPSRIDAIIDLAYGVLIFVSVVLIVIEGTRVGVALGLGVLVSYALHVIWKMARFDPEWMTREVEETVEEAVEQTIGEQVGAVQDQIETVDERIDRRPREDEIEDLLEETVADDATDDAAGGDGAERSGR</sequence>
<evidence type="ECO:0000256" key="1">
    <source>
        <dbReference type="SAM" id="MobiDB-lite"/>
    </source>
</evidence>
<dbReference type="AlphaFoldDB" id="A0A419WEK3"/>
<gene>
    <name evidence="3" type="ORF">ATJ93_3545</name>
</gene>
<feature type="region of interest" description="Disordered" evidence="1">
    <location>
        <begin position="107"/>
        <end position="130"/>
    </location>
</feature>
<reference evidence="3 4" key="1">
    <citation type="submission" date="2018-09" db="EMBL/GenBank/DDBJ databases">
        <title>Genomic Encyclopedia of Archaeal and Bacterial Type Strains, Phase II (KMG-II): from individual species to whole genera.</title>
        <authorList>
            <person name="Goeker M."/>
        </authorList>
    </citation>
    <scope>NUCLEOTIDE SEQUENCE [LARGE SCALE GENOMIC DNA]</scope>
    <source>
        <strain evidence="3 4">DSM 13151</strain>
    </source>
</reference>
<keyword evidence="2" id="KW-0472">Membrane</keyword>
<evidence type="ECO:0000313" key="3">
    <source>
        <dbReference type="EMBL" id="RKD93910.1"/>
    </source>
</evidence>
<name>A0A419WEK3_9EURY</name>
<dbReference type="RefSeq" id="WP_120245892.1">
    <property type="nucleotide sequence ID" value="NZ_RAPO01000003.1"/>
</dbReference>
<keyword evidence="2" id="KW-1133">Transmembrane helix</keyword>
<proteinExistence type="predicted"/>
<feature type="transmembrane region" description="Helical" evidence="2">
    <location>
        <begin position="9"/>
        <end position="27"/>
    </location>
</feature>
<keyword evidence="2" id="KW-0812">Transmembrane</keyword>
<protein>
    <submittedName>
        <fullName evidence="3">Uncharacterized protein</fullName>
    </submittedName>
</protein>
<keyword evidence="4" id="KW-1185">Reference proteome</keyword>
<feature type="compositionally biased region" description="Acidic residues" evidence="1">
    <location>
        <begin position="107"/>
        <end position="117"/>
    </location>
</feature>
<evidence type="ECO:0000313" key="4">
    <source>
        <dbReference type="Proteomes" id="UP000283805"/>
    </source>
</evidence>